<feature type="domain" description="I/LWEQ" evidence="10">
    <location>
        <begin position="791"/>
        <end position="1073"/>
    </location>
</feature>
<name>A0AAN7RZN4_MYCAM</name>
<dbReference type="GO" id="GO:0030136">
    <property type="term" value="C:clathrin-coated vesicle"/>
    <property type="evidence" value="ECO:0007669"/>
    <property type="project" value="TreeGrafter"/>
</dbReference>
<evidence type="ECO:0000313" key="12">
    <source>
        <dbReference type="Proteomes" id="UP001333110"/>
    </source>
</evidence>
<dbReference type="InterPro" id="IPR013809">
    <property type="entry name" value="ENTH"/>
</dbReference>
<feature type="coiled-coil region" evidence="7">
    <location>
        <begin position="1032"/>
        <end position="1068"/>
    </location>
</feature>
<evidence type="ECO:0000259" key="10">
    <source>
        <dbReference type="PROSITE" id="PS50945"/>
    </source>
</evidence>
<evidence type="ECO:0000256" key="3">
    <source>
        <dbReference type="ARBA" id="ARBA00022490"/>
    </source>
</evidence>
<feature type="compositionally biased region" description="Polar residues" evidence="8">
    <location>
        <begin position="1155"/>
        <end position="1164"/>
    </location>
</feature>
<dbReference type="InterPro" id="IPR030224">
    <property type="entry name" value="Sla2_fam"/>
</dbReference>
<feature type="domain" description="ENTH" evidence="9">
    <location>
        <begin position="34"/>
        <end position="173"/>
    </location>
</feature>
<dbReference type="PANTHER" id="PTHR10407:SF10">
    <property type="entry name" value="HUNTINGTIN-INTERACTING PROTEIN 1-RELATED PROTEIN"/>
    <property type="match status" value="1"/>
</dbReference>
<dbReference type="EMBL" id="JAUNZN010000013">
    <property type="protein sequence ID" value="KAK4813168.1"/>
    <property type="molecule type" value="Genomic_DNA"/>
</dbReference>
<protein>
    <recommendedName>
        <fullName evidence="13">Huntingtin interacting protein 1 related</fullName>
    </recommendedName>
</protein>
<evidence type="ECO:0008006" key="13">
    <source>
        <dbReference type="Google" id="ProtNLM"/>
    </source>
</evidence>
<keyword evidence="3" id="KW-0963">Cytoplasm</keyword>
<dbReference type="GO" id="GO:0035615">
    <property type="term" value="F:clathrin adaptor activity"/>
    <property type="evidence" value="ECO:0007669"/>
    <property type="project" value="TreeGrafter"/>
</dbReference>
<keyword evidence="6" id="KW-0009">Actin-binding</keyword>
<dbReference type="PROSITE" id="PS50942">
    <property type="entry name" value="ENTH"/>
    <property type="match status" value="1"/>
</dbReference>
<dbReference type="Proteomes" id="UP001333110">
    <property type="component" value="Unassembled WGS sequence"/>
</dbReference>
<evidence type="ECO:0000313" key="11">
    <source>
        <dbReference type="EMBL" id="KAK4813168.1"/>
    </source>
</evidence>
<dbReference type="SUPFAM" id="SSF48464">
    <property type="entry name" value="ENTH/VHS domain"/>
    <property type="match status" value="1"/>
</dbReference>
<dbReference type="GO" id="GO:0080025">
    <property type="term" value="F:phosphatidylinositol-3,5-bisphosphate binding"/>
    <property type="evidence" value="ECO:0007669"/>
    <property type="project" value="TreeGrafter"/>
</dbReference>
<dbReference type="SUPFAM" id="SSF109885">
    <property type="entry name" value="I/LWEQ domain"/>
    <property type="match status" value="1"/>
</dbReference>
<dbReference type="SMART" id="SM00307">
    <property type="entry name" value="ILWEQ"/>
    <property type="match status" value="1"/>
</dbReference>
<gene>
    <name evidence="11" type="ORF">QYF61_013999</name>
</gene>
<dbReference type="GO" id="GO:0051015">
    <property type="term" value="F:actin filament binding"/>
    <property type="evidence" value="ECO:0007669"/>
    <property type="project" value="TreeGrafter"/>
</dbReference>
<feature type="coiled-coil region" evidence="7">
    <location>
        <begin position="520"/>
        <end position="589"/>
    </location>
</feature>
<evidence type="ECO:0000256" key="6">
    <source>
        <dbReference type="ARBA" id="ARBA00023203"/>
    </source>
</evidence>
<comment type="similarity">
    <text evidence="2">Belongs to the SLA2 family.</text>
</comment>
<keyword evidence="5 7" id="KW-0175">Coiled coil</keyword>
<feature type="coiled-coil region" evidence="7">
    <location>
        <begin position="369"/>
        <end position="487"/>
    </location>
</feature>
<dbReference type="GO" id="GO:0007015">
    <property type="term" value="P:actin filament organization"/>
    <property type="evidence" value="ECO:0007669"/>
    <property type="project" value="TreeGrafter"/>
</dbReference>
<evidence type="ECO:0000256" key="7">
    <source>
        <dbReference type="SAM" id="Coils"/>
    </source>
</evidence>
<dbReference type="PANTHER" id="PTHR10407">
    <property type="entry name" value="HUNTINGTIN INTERACTING PROTEIN 1"/>
    <property type="match status" value="1"/>
</dbReference>
<reference evidence="11 12" key="1">
    <citation type="journal article" date="2023" name="J. Hered.">
        <title>Chromosome-level genome of the wood stork (Mycteria americana) provides insight into avian chromosome evolution.</title>
        <authorList>
            <person name="Flamio R. Jr."/>
            <person name="Ramstad K.M."/>
        </authorList>
    </citation>
    <scope>NUCLEOTIDE SEQUENCE [LARGE SCALE GENOMIC DNA]</scope>
    <source>
        <strain evidence="11">JAX WOST 10</strain>
    </source>
</reference>
<dbReference type="FunFam" id="1.25.40.90:FF:000012">
    <property type="entry name" value="Huntingtin interacting protein 1-related"/>
    <property type="match status" value="1"/>
</dbReference>
<evidence type="ECO:0000259" key="9">
    <source>
        <dbReference type="PROSITE" id="PS50942"/>
    </source>
</evidence>
<dbReference type="Gene3D" id="6.10.250.920">
    <property type="match status" value="1"/>
</dbReference>
<keyword evidence="4" id="KW-0254">Endocytosis</keyword>
<feature type="region of interest" description="Disordered" evidence="8">
    <location>
        <begin position="1082"/>
        <end position="1121"/>
    </location>
</feature>
<dbReference type="InterPro" id="IPR002558">
    <property type="entry name" value="ILWEQ_dom"/>
</dbReference>
<dbReference type="Pfam" id="PF16515">
    <property type="entry name" value="HIP1_clath_bdg"/>
    <property type="match status" value="1"/>
</dbReference>
<dbReference type="InterPro" id="IPR011417">
    <property type="entry name" value="ANTH_dom"/>
</dbReference>
<dbReference type="FunFam" id="1.20.5.1700:FF:000002">
    <property type="entry name" value="Huntingtin interacting protein 1"/>
    <property type="match status" value="1"/>
</dbReference>
<dbReference type="GO" id="GO:0043325">
    <property type="term" value="F:phosphatidylinositol-3,4-bisphosphate binding"/>
    <property type="evidence" value="ECO:0007669"/>
    <property type="project" value="TreeGrafter"/>
</dbReference>
<proteinExistence type="inferred from homology"/>
<comment type="subcellular location">
    <subcellularLocation>
        <location evidence="1">Cytoplasm</location>
    </subcellularLocation>
</comment>
<dbReference type="InterPro" id="IPR008942">
    <property type="entry name" value="ENTH_VHS"/>
</dbReference>
<comment type="caution">
    <text evidence="11">The sequence shown here is derived from an EMBL/GenBank/DDBJ whole genome shotgun (WGS) entry which is preliminary data.</text>
</comment>
<dbReference type="SMART" id="SM00273">
    <property type="entry name" value="ENTH"/>
    <property type="match status" value="1"/>
</dbReference>
<organism evidence="11 12">
    <name type="scientific">Mycteria americana</name>
    <name type="common">Wood stork</name>
    <dbReference type="NCBI Taxonomy" id="33587"/>
    <lineage>
        <taxon>Eukaryota</taxon>
        <taxon>Metazoa</taxon>
        <taxon>Chordata</taxon>
        <taxon>Craniata</taxon>
        <taxon>Vertebrata</taxon>
        <taxon>Euteleostomi</taxon>
        <taxon>Archelosauria</taxon>
        <taxon>Archosauria</taxon>
        <taxon>Dinosauria</taxon>
        <taxon>Saurischia</taxon>
        <taxon>Theropoda</taxon>
        <taxon>Coelurosauria</taxon>
        <taxon>Aves</taxon>
        <taxon>Neognathae</taxon>
        <taxon>Neoaves</taxon>
        <taxon>Aequornithes</taxon>
        <taxon>Ciconiiformes</taxon>
        <taxon>Ciconiidae</taxon>
        <taxon>Mycteria</taxon>
    </lineage>
</organism>
<evidence type="ECO:0000256" key="5">
    <source>
        <dbReference type="ARBA" id="ARBA00023054"/>
    </source>
</evidence>
<accession>A0AAN7RZN4</accession>
<dbReference type="Pfam" id="PF07651">
    <property type="entry name" value="ANTH"/>
    <property type="match status" value="1"/>
</dbReference>
<dbReference type="Gene3D" id="1.20.1410.10">
    <property type="entry name" value="I/LWEQ domain"/>
    <property type="match status" value="2"/>
</dbReference>
<evidence type="ECO:0000256" key="2">
    <source>
        <dbReference type="ARBA" id="ARBA00010135"/>
    </source>
</evidence>
<evidence type="ECO:0000256" key="1">
    <source>
        <dbReference type="ARBA" id="ARBA00004496"/>
    </source>
</evidence>
<keyword evidence="12" id="KW-1185">Reference proteome</keyword>
<dbReference type="Pfam" id="PF01608">
    <property type="entry name" value="I_LWEQ"/>
    <property type="match status" value="1"/>
</dbReference>
<evidence type="ECO:0000256" key="4">
    <source>
        <dbReference type="ARBA" id="ARBA00022583"/>
    </source>
</evidence>
<evidence type="ECO:0000256" key="8">
    <source>
        <dbReference type="SAM" id="MobiDB-lite"/>
    </source>
</evidence>
<feature type="region of interest" description="Disordered" evidence="8">
    <location>
        <begin position="1144"/>
        <end position="1164"/>
    </location>
</feature>
<dbReference type="Gene3D" id="1.25.40.90">
    <property type="match status" value="1"/>
</dbReference>
<dbReference type="GO" id="GO:0048268">
    <property type="term" value="P:clathrin coat assembly"/>
    <property type="evidence" value="ECO:0007669"/>
    <property type="project" value="TreeGrafter"/>
</dbReference>
<dbReference type="GO" id="GO:0032051">
    <property type="term" value="F:clathrin light chain binding"/>
    <property type="evidence" value="ECO:0007669"/>
    <property type="project" value="TreeGrafter"/>
</dbReference>
<dbReference type="InterPro" id="IPR035964">
    <property type="entry name" value="I/LWEQ_dom_sf"/>
</dbReference>
<feature type="region of interest" description="Disordered" evidence="8">
    <location>
        <begin position="1"/>
        <end position="43"/>
    </location>
</feature>
<dbReference type="CDD" id="cd17014">
    <property type="entry name" value="ANTH_N_HIP1R"/>
    <property type="match status" value="1"/>
</dbReference>
<dbReference type="InterPro" id="IPR032422">
    <property type="entry name" value="HIP1_clath-bd"/>
</dbReference>
<dbReference type="AlphaFoldDB" id="A0AAN7RZN4"/>
<sequence length="1164" mass="130225">MNSIKSVPARVLSRRGGHSLEAEREQFDKSQARAAEGGGGAPAISISKAINTQEAPVKEKHARRILSLGLPGREGIILGTHHEKGAFTFWSYAIGLPLPSSAILSWKFCHVLHKVLRDGHPNVLQDCQRYRSNIRETGDLWGHLHDRYGQLVSIYTRLLLTKISFHAKHPEFPPSLEVSDEVLEKTAGTDVNNIFQLTVELFDYLDCELKLSESVFRQLNTSMAISQMSAVQCRLAPLIQVIQDCSHLYHYAVKLMFKLHSCLPADTLQGHRDRFHEQFRSLKNFFKKASDMLYFKRLIQIPRLPESPPNFLRASALAEHVKPVVVIPEEAPEDEEPENLIEISTASTTEPQITSDVFEQTFGPPNGIRDDRDAQIESLKKEVDMLRAEMEKIKLEAQRYITQLKAQVNSLEGEVEEQRKQKQKALVDNEQLRDELERLQRVKQDSDRSQRLCAEAEKKANATEIRYTKLKEKHSELINTHAELLRKNADTAKQLTVTQQSQEEVARVKEQLAFQVEQVKREAEMKLEDQSVQMEQLRQELDARRDELDQAQRSLSHAKQAGAELSAQVEALHAEKEVLRRSVSEKECELLSTRGLIEEKELQLSQEADKAMREICELQGRLVEKSNQEQSLQQKLLDEQFGILQETVREAEDILRDAVAKLDDPLHVRCTSSPDYLLSRAQAALESTDALENGHAQYVASMADAAGLVGALALFAHLTADTIVNGSATSHLAPTDHADRLTETCRDCGQRSLDYLGELKNKQTLGHAELGDVRQALRGVLQLAQELRPKSLDIKQEELGDMVEKEMASTSEAIEDAVRRIEVRRSCRMGRFGASGQQCLFLLRPACCDSSVVSNPSSCVSQQEMMSQARNESSGVKLEVNERILNSCTDLMKAIRLLVTTSTNLQKEIVESGRGAATTQEFYAKNSRWTEGLISASKAVGWGATQLVEAADRVVLHTGKYEELIVCSHEIAASTAQLVAASKVKAEKSSRNLGRLQECSRNVNEMAANVVASTKSGQEQIEEKDTMDFSGMSLIKLKKEEMETQVKVLELEKRLEGERVRLGELRKQHYALAGAYDAVEDGEAKPAPAPRRGILKKPPLAQKPAHGEVGSPGDKYTRGGGGVHSTKFFQVKILNTSTVPANCRKLKQKRKDSTWQDSPPTLLP</sequence>
<feature type="compositionally biased region" description="Basic and acidic residues" evidence="8">
    <location>
        <begin position="18"/>
        <end position="31"/>
    </location>
</feature>
<dbReference type="Gene3D" id="1.20.5.1700">
    <property type="match status" value="1"/>
</dbReference>
<dbReference type="GO" id="GO:0030864">
    <property type="term" value="C:cortical actin cytoskeleton"/>
    <property type="evidence" value="ECO:0007669"/>
    <property type="project" value="TreeGrafter"/>
</dbReference>
<dbReference type="GO" id="GO:0006897">
    <property type="term" value="P:endocytosis"/>
    <property type="evidence" value="ECO:0007669"/>
    <property type="project" value="UniProtKB-KW"/>
</dbReference>
<dbReference type="PROSITE" id="PS50945">
    <property type="entry name" value="I_LWEQ"/>
    <property type="match status" value="1"/>
</dbReference>